<dbReference type="EMBL" id="KF900721">
    <property type="protein sequence ID" value="AIF04849.1"/>
    <property type="molecule type" value="Genomic_DNA"/>
</dbReference>
<feature type="region of interest" description="Disordered" evidence="1">
    <location>
        <begin position="639"/>
        <end position="682"/>
    </location>
</feature>
<feature type="compositionally biased region" description="Basic and acidic residues" evidence="1">
    <location>
        <begin position="665"/>
        <end position="682"/>
    </location>
</feature>
<feature type="compositionally biased region" description="Acidic residues" evidence="1">
    <location>
        <begin position="651"/>
        <end position="660"/>
    </location>
</feature>
<name>A0A075GLS8_9EURY</name>
<accession>A0A075GLS8</accession>
<keyword evidence="2" id="KW-0812">Transmembrane</keyword>
<proteinExistence type="predicted"/>
<evidence type="ECO:0000256" key="2">
    <source>
        <dbReference type="SAM" id="Phobius"/>
    </source>
</evidence>
<feature type="transmembrane region" description="Helical" evidence="2">
    <location>
        <begin position="12"/>
        <end position="33"/>
    </location>
</feature>
<reference evidence="3" key="1">
    <citation type="journal article" date="2014" name="Genome Biol. Evol.">
        <title>Pangenome evidence for extensive interdomain horizontal transfer affecting lineage core and shell genes in uncultured planktonic thaumarchaeota and euryarchaeota.</title>
        <authorList>
            <person name="Deschamps P."/>
            <person name="Zivanovic Y."/>
            <person name="Moreira D."/>
            <person name="Rodriguez-Valera F."/>
            <person name="Lopez-Garcia P."/>
        </authorList>
    </citation>
    <scope>NUCLEOTIDE SEQUENCE</scope>
</reference>
<organism evidence="3">
    <name type="scientific">uncultured marine group II/III euryarchaeote KM3_177_A07</name>
    <dbReference type="NCBI Taxonomy" id="1457938"/>
    <lineage>
        <taxon>Archaea</taxon>
        <taxon>Methanobacteriati</taxon>
        <taxon>Methanobacteriota</taxon>
        <taxon>environmental samples</taxon>
    </lineage>
</organism>
<protein>
    <submittedName>
        <fullName evidence="3">Uncharacterized protein</fullName>
    </submittedName>
</protein>
<feature type="transmembrane region" description="Helical" evidence="2">
    <location>
        <begin position="613"/>
        <end position="634"/>
    </location>
</feature>
<dbReference type="AlphaFoldDB" id="A0A075GLS8"/>
<keyword evidence="2" id="KW-0472">Membrane</keyword>
<sequence>MTNEQQSEWTAQALVAGGAVLLLLAAFWMGVYAPNAKMISDDFETTYEYEGTLKVLDSGNKTGQGEPGAFQTMQFDNEGCACDTFGGAALWHILTADPEQSTDDETFYHEAVNVYATPDDADGDGLPDTYLFSLKDSNSWLDRTTYESRGEGTSADDYSYSTWSPNNLPVKETTTAPNPFVAGHTNTYMFEGTEDVDGLEAYVYVADETGTNIEYMPATTSPLHALSTELGATFYISYYERVKVDSESGTTLDRDLDITVYATFPDFYAASNYGLLYLTDEVHFPSETTYTGSLFSAEAGATMAIDAIKTTSVVTAMPGLDNTTVDPTTTTHLLTNTAFVVNTQVPIGVDDDGNPIYITVDLNADGSLAAPATMFVNRSSHQVGSAETGFANTFPHSNTDPAAPAFFPNPFMSNYNNMYTATDAANWSGGLAHFTGVPIDATGVPTEMDYGTFYNWVDITTFNDQQTTEPLPDSMLTVNGGNWTSYSFFTYEVPGANNTTVTMPGPSAVPIKMSFEENIWFDAFTGTVANQMYNVTVYADIIGVTLQTIDIEYSNAQKAAYPVSMGQKAFAQFYSARTIPVMVLNGGYNEAEVTESVETANERTTNLKMADTYVPGTLIVLALGCLIGGFYIYYQEGEGGGGAPAAAPEPAADDGGDDDGAGNGDSRDSGDDDSGGDKESGD</sequence>
<evidence type="ECO:0000256" key="1">
    <source>
        <dbReference type="SAM" id="MobiDB-lite"/>
    </source>
</evidence>
<evidence type="ECO:0000313" key="3">
    <source>
        <dbReference type="EMBL" id="AIF04849.1"/>
    </source>
</evidence>
<keyword evidence="2" id="KW-1133">Transmembrane helix</keyword>